<dbReference type="AlphaFoldDB" id="A0A7L3FHN6"/>
<evidence type="ECO:0000313" key="3">
    <source>
        <dbReference type="Proteomes" id="UP000557426"/>
    </source>
</evidence>
<protein>
    <submittedName>
        <fullName evidence="2">CCD62 protein</fullName>
    </submittedName>
</protein>
<feature type="non-terminal residue" evidence="2">
    <location>
        <position position="1"/>
    </location>
</feature>
<feature type="coiled-coil region" evidence="1">
    <location>
        <begin position="7"/>
        <end position="72"/>
    </location>
</feature>
<proteinExistence type="predicted"/>
<feature type="coiled-coil region" evidence="1">
    <location>
        <begin position="178"/>
        <end position="261"/>
    </location>
</feature>
<reference evidence="2 3" key="1">
    <citation type="submission" date="2019-09" db="EMBL/GenBank/DDBJ databases">
        <title>Bird 10,000 Genomes (B10K) Project - Family phase.</title>
        <authorList>
            <person name="Zhang G."/>
        </authorList>
    </citation>
    <scope>NUCLEOTIDE SEQUENCE [LARGE SCALE GENOMIC DNA]</scope>
    <source>
        <strain evidence="2">B10K-DU-011-47</strain>
        <tissue evidence="2">Mixed tissue sample</tissue>
    </source>
</reference>
<keyword evidence="3" id="KW-1185">Reference proteome</keyword>
<evidence type="ECO:0000256" key="1">
    <source>
        <dbReference type="SAM" id="Coils"/>
    </source>
</evidence>
<dbReference type="EMBL" id="VZTU01017441">
    <property type="protein sequence ID" value="NXT79621.1"/>
    <property type="molecule type" value="Genomic_DNA"/>
</dbReference>
<name>A0A7L3FHN6_9GRUI</name>
<sequence length="261" mass="30570">QELQFLITELKERAEQLNNTIAVLQRQFLAWEDDRKKILTLGERYDLLNNEQNKINEIIKALNKKLELLQSQQYDSERTLENTQQKFEEVSRKGTDATLCCQALEEQIVSLHCSALELSAKAGQLKARGQELLTMLKLKDEVKLETTDPITEFTYKFRKLESTLRASKAEELSLNKDKLNLKLRLRELMLETDKLKDDLCKKVEENNKQQEEILHLRQENSCLRNELALTVEKEKRKDQLLQSLRSKQAQTDAELSRLRQV</sequence>
<evidence type="ECO:0000313" key="2">
    <source>
        <dbReference type="EMBL" id="NXT79621.1"/>
    </source>
</evidence>
<keyword evidence="1" id="KW-0175">Coiled coil</keyword>
<feature type="non-terminal residue" evidence="2">
    <location>
        <position position="261"/>
    </location>
</feature>
<organism evidence="2 3">
    <name type="scientific">Zapornia atra</name>
    <name type="common">Henderson crake</name>
    <dbReference type="NCBI Taxonomy" id="2585822"/>
    <lineage>
        <taxon>Eukaryota</taxon>
        <taxon>Metazoa</taxon>
        <taxon>Chordata</taxon>
        <taxon>Craniata</taxon>
        <taxon>Vertebrata</taxon>
        <taxon>Euteleostomi</taxon>
        <taxon>Archelosauria</taxon>
        <taxon>Archosauria</taxon>
        <taxon>Dinosauria</taxon>
        <taxon>Saurischia</taxon>
        <taxon>Theropoda</taxon>
        <taxon>Coelurosauria</taxon>
        <taxon>Aves</taxon>
        <taxon>Neognathae</taxon>
        <taxon>Neoaves</taxon>
        <taxon>Gruiformes</taxon>
        <taxon>Rallidae</taxon>
        <taxon>Zapornia</taxon>
    </lineage>
</organism>
<comment type="caution">
    <text evidence="2">The sequence shown here is derived from an EMBL/GenBank/DDBJ whole genome shotgun (WGS) entry which is preliminary data.</text>
</comment>
<accession>A0A7L3FHN6</accession>
<dbReference type="Proteomes" id="UP000557426">
    <property type="component" value="Unassembled WGS sequence"/>
</dbReference>
<gene>
    <name evidence="2" type="primary">Ccdc62</name>
    <name evidence="2" type="ORF">ZAPATR_R04410</name>
</gene>